<dbReference type="Proteomes" id="UP001597365">
    <property type="component" value="Unassembled WGS sequence"/>
</dbReference>
<accession>A0ABW4PKZ6</accession>
<evidence type="ECO:0000313" key="4">
    <source>
        <dbReference type="Proteomes" id="UP001597365"/>
    </source>
</evidence>
<dbReference type="PANTHER" id="PTHR43316">
    <property type="entry name" value="HYDROLASE, HALOACID DELAHOGENASE-RELATED"/>
    <property type="match status" value="1"/>
</dbReference>
<sequence length="226" mass="23573">MRSLPRLIVFDVNETLSDMAPLRDRFEEVGAPGHLAPLWFAGVLRDGFALTAAGGFAEFGDLAADGLRALLGGLPERSGGVDDAVRHVLAGLGALPVHPDVPEGVRALREAGFRLAAMTNGAASTTERLLDGAGLLGYFEALLDVRGPRAWKPAPAAYRYAIDRLGVAADETLLAAAHPWDVDGARRAGLAAAWLRRGAAVYPAAMTAPTLAADDLASLARTLTGD</sequence>
<dbReference type="InterPro" id="IPR023214">
    <property type="entry name" value="HAD_sf"/>
</dbReference>
<protein>
    <submittedName>
        <fullName evidence="3">Haloacid dehalogenase type II</fullName>
    </submittedName>
</protein>
<dbReference type="Pfam" id="PF00702">
    <property type="entry name" value="Hydrolase"/>
    <property type="match status" value="1"/>
</dbReference>
<comment type="caution">
    <text evidence="3">The sequence shown here is derived from an EMBL/GenBank/DDBJ whole genome shotgun (WGS) entry which is preliminary data.</text>
</comment>
<organism evidence="3 4">
    <name type="scientific">Streptomyces desertarenae</name>
    <dbReference type="NCBI Taxonomy" id="2666184"/>
    <lineage>
        <taxon>Bacteria</taxon>
        <taxon>Bacillati</taxon>
        <taxon>Actinomycetota</taxon>
        <taxon>Actinomycetes</taxon>
        <taxon>Kitasatosporales</taxon>
        <taxon>Streptomycetaceae</taxon>
        <taxon>Streptomyces</taxon>
    </lineage>
</organism>
<dbReference type="InterPro" id="IPR023198">
    <property type="entry name" value="PGP-like_dom2"/>
</dbReference>
<comment type="similarity">
    <text evidence="1">Belongs to the HAD-like hydrolase superfamily. S-2-haloalkanoic acid dehalogenase family.</text>
</comment>
<dbReference type="InterPro" id="IPR051540">
    <property type="entry name" value="S-2-haloacid_dehalogenase"/>
</dbReference>
<dbReference type="PRINTS" id="PR00413">
    <property type="entry name" value="HADHALOGNASE"/>
</dbReference>
<evidence type="ECO:0000313" key="3">
    <source>
        <dbReference type="EMBL" id="MFD1829906.1"/>
    </source>
</evidence>
<dbReference type="Gene3D" id="3.40.50.1000">
    <property type="entry name" value="HAD superfamily/HAD-like"/>
    <property type="match status" value="1"/>
</dbReference>
<evidence type="ECO:0000256" key="1">
    <source>
        <dbReference type="ARBA" id="ARBA00008106"/>
    </source>
</evidence>
<dbReference type="EMBL" id="JBHUFU010000004">
    <property type="protein sequence ID" value="MFD1829906.1"/>
    <property type="molecule type" value="Genomic_DNA"/>
</dbReference>
<dbReference type="PANTHER" id="PTHR43316:SF3">
    <property type="entry name" value="HALOACID DEHALOGENASE, TYPE II (AFU_ORTHOLOGUE AFUA_2G07750)-RELATED"/>
    <property type="match status" value="1"/>
</dbReference>
<evidence type="ECO:0000256" key="2">
    <source>
        <dbReference type="ARBA" id="ARBA00022801"/>
    </source>
</evidence>
<keyword evidence="2" id="KW-0378">Hydrolase</keyword>
<dbReference type="SUPFAM" id="SSF56784">
    <property type="entry name" value="HAD-like"/>
    <property type="match status" value="1"/>
</dbReference>
<dbReference type="InterPro" id="IPR006439">
    <property type="entry name" value="HAD-SF_hydro_IA"/>
</dbReference>
<name>A0ABW4PKZ6_9ACTN</name>
<dbReference type="SFLD" id="SFLDS00003">
    <property type="entry name" value="Haloacid_Dehalogenase"/>
    <property type="match status" value="1"/>
</dbReference>
<gene>
    <name evidence="3" type="ORF">ACFSJS_09530</name>
</gene>
<dbReference type="NCBIfam" id="TIGR01428">
    <property type="entry name" value="HAD_type_II"/>
    <property type="match status" value="1"/>
</dbReference>
<dbReference type="RefSeq" id="WP_380898868.1">
    <property type="nucleotide sequence ID" value="NZ_JBHUFU010000004.1"/>
</dbReference>
<dbReference type="InterPro" id="IPR036412">
    <property type="entry name" value="HAD-like_sf"/>
</dbReference>
<dbReference type="Gene3D" id="1.10.150.240">
    <property type="entry name" value="Putative phosphatase, domain 2"/>
    <property type="match status" value="1"/>
</dbReference>
<proteinExistence type="inferred from homology"/>
<keyword evidence="4" id="KW-1185">Reference proteome</keyword>
<dbReference type="InterPro" id="IPR006328">
    <property type="entry name" value="2-HAD"/>
</dbReference>
<dbReference type="SFLD" id="SFLDG01129">
    <property type="entry name" value="C1.5:_HAD__Beta-PGM__Phosphata"/>
    <property type="match status" value="1"/>
</dbReference>
<reference evidence="4" key="1">
    <citation type="journal article" date="2019" name="Int. J. Syst. Evol. Microbiol.">
        <title>The Global Catalogue of Microorganisms (GCM) 10K type strain sequencing project: providing services to taxonomists for standard genome sequencing and annotation.</title>
        <authorList>
            <consortium name="The Broad Institute Genomics Platform"/>
            <consortium name="The Broad Institute Genome Sequencing Center for Infectious Disease"/>
            <person name="Wu L."/>
            <person name="Ma J."/>
        </authorList>
    </citation>
    <scope>NUCLEOTIDE SEQUENCE [LARGE SCALE GENOMIC DNA]</scope>
    <source>
        <strain evidence="4">CGMCC 4.7455</strain>
    </source>
</reference>